<reference evidence="3" key="1">
    <citation type="journal article" date="2011" name="PLoS Genet.">
        <title>Genomic analysis of the necrotrophic fungal pathogens Sclerotinia sclerotiorum and Botrytis cinerea.</title>
        <authorList>
            <person name="Amselem J."/>
            <person name="Cuomo C.A."/>
            <person name="van Kan J.A."/>
            <person name="Viaud M."/>
            <person name="Benito E.P."/>
            <person name="Couloux A."/>
            <person name="Coutinho P.M."/>
            <person name="de Vries R.P."/>
            <person name="Dyer P.S."/>
            <person name="Fillinger S."/>
            <person name="Fournier E."/>
            <person name="Gout L."/>
            <person name="Hahn M."/>
            <person name="Kohn L."/>
            <person name="Lapalu N."/>
            <person name="Plummer K.M."/>
            <person name="Pradier J.M."/>
            <person name="Quevillon E."/>
            <person name="Sharon A."/>
            <person name="Simon A."/>
            <person name="ten Have A."/>
            <person name="Tudzynski B."/>
            <person name="Tudzynski P."/>
            <person name="Wincker P."/>
            <person name="Andrew M."/>
            <person name="Anthouard V."/>
            <person name="Beever R.E."/>
            <person name="Beffa R."/>
            <person name="Benoit I."/>
            <person name="Bouzid O."/>
            <person name="Brault B."/>
            <person name="Chen Z."/>
            <person name="Choquer M."/>
            <person name="Collemare J."/>
            <person name="Cotton P."/>
            <person name="Danchin E.G."/>
            <person name="Da Silva C."/>
            <person name="Gautier A."/>
            <person name="Giraud C."/>
            <person name="Giraud T."/>
            <person name="Gonzalez C."/>
            <person name="Grossetete S."/>
            <person name="Guldener U."/>
            <person name="Henrissat B."/>
            <person name="Howlett B.J."/>
            <person name="Kodira C."/>
            <person name="Kretschmer M."/>
            <person name="Lappartient A."/>
            <person name="Leroch M."/>
            <person name="Levis C."/>
            <person name="Mauceli E."/>
            <person name="Neuveglise C."/>
            <person name="Oeser B."/>
            <person name="Pearson M."/>
            <person name="Poulain J."/>
            <person name="Poussereau N."/>
            <person name="Quesneville H."/>
            <person name="Rascle C."/>
            <person name="Schumacher J."/>
            <person name="Segurens B."/>
            <person name="Sexton A."/>
            <person name="Silva E."/>
            <person name="Sirven C."/>
            <person name="Soanes D.M."/>
            <person name="Talbot N.J."/>
            <person name="Templeton M."/>
            <person name="Yandava C."/>
            <person name="Yarden O."/>
            <person name="Zeng Q."/>
            <person name="Rollins J.A."/>
            <person name="Lebrun M.H."/>
            <person name="Dickman M."/>
        </authorList>
    </citation>
    <scope>NUCLEOTIDE SEQUENCE [LARGE SCALE GENOMIC DNA]</scope>
    <source>
        <strain evidence="3">T4</strain>
    </source>
</reference>
<gene>
    <name evidence="2" type="ORF">BofuT4_uP099460.1</name>
</gene>
<feature type="region of interest" description="Disordered" evidence="1">
    <location>
        <begin position="23"/>
        <end position="45"/>
    </location>
</feature>
<evidence type="ECO:0000256" key="1">
    <source>
        <dbReference type="SAM" id="MobiDB-lite"/>
    </source>
</evidence>
<evidence type="ECO:0000313" key="2">
    <source>
        <dbReference type="EMBL" id="CCD34757.1"/>
    </source>
</evidence>
<proteinExistence type="predicted"/>
<dbReference type="Proteomes" id="UP000008177">
    <property type="component" value="Unplaced contigs"/>
</dbReference>
<protein>
    <submittedName>
        <fullName evidence="2">Uncharacterized protein</fullName>
    </submittedName>
</protein>
<sequence>MPKDVMGSKALFRDISDIPAISPVTTTTHNGTEESSRQVRIEGWI</sequence>
<dbReference type="InParanoid" id="G2YC66"/>
<evidence type="ECO:0000313" key="3">
    <source>
        <dbReference type="Proteomes" id="UP000008177"/>
    </source>
</evidence>
<organism evidence="2 3">
    <name type="scientific">Botryotinia fuckeliana (strain T4)</name>
    <name type="common">Noble rot fungus</name>
    <name type="synonym">Botrytis cinerea</name>
    <dbReference type="NCBI Taxonomy" id="999810"/>
    <lineage>
        <taxon>Eukaryota</taxon>
        <taxon>Fungi</taxon>
        <taxon>Dikarya</taxon>
        <taxon>Ascomycota</taxon>
        <taxon>Pezizomycotina</taxon>
        <taxon>Leotiomycetes</taxon>
        <taxon>Helotiales</taxon>
        <taxon>Sclerotiniaceae</taxon>
        <taxon>Botrytis</taxon>
    </lineage>
</organism>
<dbReference type="AlphaFoldDB" id="G2YC66"/>
<name>G2YC66_BOTF4</name>
<dbReference type="EMBL" id="FQ790315">
    <property type="protein sequence ID" value="CCD34757.1"/>
    <property type="molecule type" value="Genomic_DNA"/>
</dbReference>
<dbReference type="HOGENOM" id="CLU_3207538_0_0_1"/>
<feature type="compositionally biased region" description="Basic and acidic residues" evidence="1">
    <location>
        <begin position="31"/>
        <end position="45"/>
    </location>
</feature>
<accession>G2YC66</accession>